<dbReference type="GO" id="GO:0006826">
    <property type="term" value="P:iron ion transport"/>
    <property type="evidence" value="ECO:0007669"/>
    <property type="project" value="TreeGrafter"/>
</dbReference>
<sequence length="447" mass="51103">MVGISGLSDAGLRAGSLAVFQMVPLMAGNRLSFIADFMGLSYHCLRYLHSSVGVMAVAQTVGHIVLMSRVRRFNLEIVQERFGILAGGSLLGLFLISLPFVRNVLHETFLKLHVGLAFFMFYSLWRHMGAERHTLRIALMSALGLFAVSSLLRGARIIYRNFTWKQQWARATIFPGNDVMEIQIKVPRPWVIKPGQYLYLWAPRVSYLSIFQSHPFSIAWWSEDANGRATTMSLLVEPHHGFTNSLRHKSNLNHSFRVAIDGPYGRTVDTSRYNTLVLFATGIGIAALMPLLKSAIKQSKSATTLVKRISVVWQLEEESDERWVASWMNKLLEEDNESKILFSSLYVAQRFDNDEDEENNYKGKVPIPYGKRVKKLFARADIREIMAKEMQERRGRTLVAVSAEGKVRDTLRKLMREYIEKDVDIQELDFQPHGWHKKEMVKHKGVI</sequence>
<evidence type="ECO:0000256" key="11">
    <source>
        <dbReference type="ARBA" id="ARBA00023136"/>
    </source>
</evidence>
<dbReference type="SUPFAM" id="SSF63380">
    <property type="entry name" value="Riboflavin synthase domain-like"/>
    <property type="match status" value="1"/>
</dbReference>
<dbReference type="Pfam" id="PF08022">
    <property type="entry name" value="FAD_binding_8"/>
    <property type="match status" value="1"/>
</dbReference>
<dbReference type="CDD" id="cd06186">
    <property type="entry name" value="NOX_Duox_like_FAD_NADP"/>
    <property type="match status" value="1"/>
</dbReference>
<feature type="transmembrane region" description="Helical" evidence="13">
    <location>
        <begin position="47"/>
        <end position="70"/>
    </location>
</feature>
<dbReference type="InterPro" id="IPR017927">
    <property type="entry name" value="FAD-bd_FR_type"/>
</dbReference>
<keyword evidence="5" id="KW-1003">Cell membrane</keyword>
<keyword evidence="7" id="KW-0249">Electron transport</keyword>
<feature type="domain" description="FAD-binding FR-type" evidence="14">
    <location>
        <begin position="157"/>
        <end position="270"/>
    </location>
</feature>
<feature type="transmembrane region" description="Helical" evidence="13">
    <location>
        <begin position="137"/>
        <end position="159"/>
    </location>
</feature>
<evidence type="ECO:0000256" key="7">
    <source>
        <dbReference type="ARBA" id="ARBA00022982"/>
    </source>
</evidence>
<evidence type="ECO:0000259" key="14">
    <source>
        <dbReference type="PROSITE" id="PS51384"/>
    </source>
</evidence>
<name>A0A8H7ADE6_9EURO</name>
<keyword evidence="4" id="KW-0813">Transport</keyword>
<gene>
    <name evidence="15" type="ORF">GJ744_001285</name>
</gene>
<evidence type="ECO:0000313" key="16">
    <source>
        <dbReference type="Proteomes" id="UP000606974"/>
    </source>
</evidence>
<dbReference type="EC" id="1.16.1.9" evidence="3"/>
<dbReference type="InterPro" id="IPR017938">
    <property type="entry name" value="Riboflavin_synthase-like_b-brl"/>
</dbReference>
<evidence type="ECO:0000313" key="15">
    <source>
        <dbReference type="EMBL" id="KAF7505066.1"/>
    </source>
</evidence>
<evidence type="ECO:0000256" key="9">
    <source>
        <dbReference type="ARBA" id="ARBA00023002"/>
    </source>
</evidence>
<evidence type="ECO:0000256" key="3">
    <source>
        <dbReference type="ARBA" id="ARBA00012668"/>
    </source>
</evidence>
<dbReference type="GO" id="GO:0005886">
    <property type="term" value="C:plasma membrane"/>
    <property type="evidence" value="ECO:0007669"/>
    <property type="project" value="UniProtKB-SubCell"/>
</dbReference>
<keyword evidence="10" id="KW-0406">Ion transport</keyword>
<dbReference type="GO" id="GO:0052851">
    <property type="term" value="F:ferric-chelate reductase (NADPH) activity"/>
    <property type="evidence" value="ECO:0007669"/>
    <property type="project" value="UniProtKB-EC"/>
</dbReference>
<feature type="transmembrane region" description="Helical" evidence="13">
    <location>
        <begin position="108"/>
        <end position="125"/>
    </location>
</feature>
<evidence type="ECO:0000256" key="13">
    <source>
        <dbReference type="SAM" id="Phobius"/>
    </source>
</evidence>
<keyword evidence="16" id="KW-1185">Reference proteome</keyword>
<keyword evidence="8 13" id="KW-1133">Transmembrane helix</keyword>
<keyword evidence="6 13" id="KW-0812">Transmembrane</keyword>
<evidence type="ECO:0000256" key="2">
    <source>
        <dbReference type="ARBA" id="ARBA00006278"/>
    </source>
</evidence>
<dbReference type="GO" id="GO:0006879">
    <property type="term" value="P:intracellular iron ion homeostasis"/>
    <property type="evidence" value="ECO:0007669"/>
    <property type="project" value="TreeGrafter"/>
</dbReference>
<dbReference type="AlphaFoldDB" id="A0A8H7ADE6"/>
<dbReference type="PROSITE" id="PS51384">
    <property type="entry name" value="FAD_FR"/>
    <property type="match status" value="1"/>
</dbReference>
<dbReference type="Pfam" id="PF08030">
    <property type="entry name" value="NAD_binding_6"/>
    <property type="match status" value="1"/>
</dbReference>
<comment type="similarity">
    <text evidence="2">Belongs to the ferric reductase (FRE) family.</text>
</comment>
<dbReference type="Gene3D" id="3.40.50.80">
    <property type="entry name" value="Nucleotide-binding domain of ferredoxin-NADP reductase (FNR) module"/>
    <property type="match status" value="1"/>
</dbReference>
<dbReference type="SUPFAM" id="SSF52343">
    <property type="entry name" value="Ferredoxin reductase-like, C-terminal NADP-linked domain"/>
    <property type="match status" value="1"/>
</dbReference>
<dbReference type="PANTHER" id="PTHR32361:SF26">
    <property type="entry name" value="FAD-BINDING 8 DOMAIN-CONTAINING PROTEIN-RELATED"/>
    <property type="match status" value="1"/>
</dbReference>
<keyword evidence="9" id="KW-0560">Oxidoreductase</keyword>
<comment type="subcellular location">
    <subcellularLocation>
        <location evidence="1">Cell membrane</location>
        <topology evidence="1">Multi-pass membrane protein</topology>
    </subcellularLocation>
</comment>
<evidence type="ECO:0000256" key="12">
    <source>
        <dbReference type="ARBA" id="ARBA00048483"/>
    </source>
</evidence>
<evidence type="ECO:0000256" key="6">
    <source>
        <dbReference type="ARBA" id="ARBA00022692"/>
    </source>
</evidence>
<dbReference type="Proteomes" id="UP000606974">
    <property type="component" value="Unassembled WGS sequence"/>
</dbReference>
<dbReference type="Pfam" id="PF01794">
    <property type="entry name" value="Ferric_reduct"/>
    <property type="match status" value="1"/>
</dbReference>
<evidence type="ECO:0000256" key="1">
    <source>
        <dbReference type="ARBA" id="ARBA00004651"/>
    </source>
</evidence>
<evidence type="ECO:0000256" key="4">
    <source>
        <dbReference type="ARBA" id="ARBA00022448"/>
    </source>
</evidence>
<dbReference type="InterPro" id="IPR051410">
    <property type="entry name" value="Ferric/Cupric_Reductase"/>
</dbReference>
<dbReference type="SFLD" id="SFLDG01168">
    <property type="entry name" value="Ferric_reductase_subgroup_(FRE"/>
    <property type="match status" value="1"/>
</dbReference>
<dbReference type="InterPro" id="IPR013112">
    <property type="entry name" value="FAD-bd_8"/>
</dbReference>
<dbReference type="EMBL" id="JAACFV010000119">
    <property type="protein sequence ID" value="KAF7505066.1"/>
    <property type="molecule type" value="Genomic_DNA"/>
</dbReference>
<protein>
    <recommendedName>
        <fullName evidence="3">ferric-chelate reductase (NADPH)</fullName>
        <ecNumber evidence="3">1.16.1.9</ecNumber>
    </recommendedName>
</protein>
<dbReference type="Gene3D" id="2.40.30.10">
    <property type="entry name" value="Translation factors"/>
    <property type="match status" value="1"/>
</dbReference>
<dbReference type="InterPro" id="IPR039261">
    <property type="entry name" value="FNR_nucleotide-bd"/>
</dbReference>
<dbReference type="InterPro" id="IPR013130">
    <property type="entry name" value="Fe3_Rdtase_TM_dom"/>
</dbReference>
<evidence type="ECO:0000256" key="10">
    <source>
        <dbReference type="ARBA" id="ARBA00023065"/>
    </source>
</evidence>
<dbReference type="InterPro" id="IPR013121">
    <property type="entry name" value="Fe_red_NAD-bd_6"/>
</dbReference>
<feature type="transmembrane region" description="Helical" evidence="13">
    <location>
        <begin position="82"/>
        <end position="102"/>
    </location>
</feature>
<feature type="transmembrane region" description="Helical" evidence="13">
    <location>
        <begin position="273"/>
        <end position="292"/>
    </location>
</feature>
<reference evidence="15" key="1">
    <citation type="submission" date="2020-02" db="EMBL/GenBank/DDBJ databases">
        <authorList>
            <person name="Palmer J.M."/>
        </authorList>
    </citation>
    <scope>NUCLEOTIDE SEQUENCE</scope>
    <source>
        <strain evidence="15">EPUS1.4</strain>
        <tissue evidence="15">Thallus</tissue>
    </source>
</reference>
<proteinExistence type="inferred from homology"/>
<evidence type="ECO:0000256" key="5">
    <source>
        <dbReference type="ARBA" id="ARBA00022475"/>
    </source>
</evidence>
<dbReference type="OrthoDB" id="4494341at2759"/>
<comment type="caution">
    <text evidence="15">The sequence shown here is derived from an EMBL/GenBank/DDBJ whole genome shotgun (WGS) entry which is preliminary data.</text>
</comment>
<accession>A0A8H7ADE6</accession>
<evidence type="ECO:0000256" key="8">
    <source>
        <dbReference type="ARBA" id="ARBA00022989"/>
    </source>
</evidence>
<comment type="catalytic activity">
    <reaction evidence="12">
        <text>2 a Fe(II)-siderophore + NADP(+) + H(+) = 2 a Fe(III)-siderophore + NADPH</text>
        <dbReference type="Rhea" id="RHEA:28795"/>
        <dbReference type="Rhea" id="RHEA-COMP:11342"/>
        <dbReference type="Rhea" id="RHEA-COMP:11344"/>
        <dbReference type="ChEBI" id="CHEBI:15378"/>
        <dbReference type="ChEBI" id="CHEBI:29033"/>
        <dbReference type="ChEBI" id="CHEBI:29034"/>
        <dbReference type="ChEBI" id="CHEBI:57783"/>
        <dbReference type="ChEBI" id="CHEBI:58349"/>
        <dbReference type="EC" id="1.16.1.9"/>
    </reaction>
</comment>
<dbReference type="PANTHER" id="PTHR32361">
    <property type="entry name" value="FERRIC/CUPRIC REDUCTASE TRANSMEMBRANE COMPONENT"/>
    <property type="match status" value="1"/>
</dbReference>
<organism evidence="15 16">
    <name type="scientific">Endocarpon pusillum</name>
    <dbReference type="NCBI Taxonomy" id="364733"/>
    <lineage>
        <taxon>Eukaryota</taxon>
        <taxon>Fungi</taxon>
        <taxon>Dikarya</taxon>
        <taxon>Ascomycota</taxon>
        <taxon>Pezizomycotina</taxon>
        <taxon>Eurotiomycetes</taxon>
        <taxon>Chaetothyriomycetidae</taxon>
        <taxon>Verrucariales</taxon>
        <taxon>Verrucariaceae</taxon>
        <taxon>Endocarpon</taxon>
    </lineage>
</organism>
<dbReference type="GO" id="GO:0015677">
    <property type="term" value="P:copper ion import"/>
    <property type="evidence" value="ECO:0007669"/>
    <property type="project" value="TreeGrafter"/>
</dbReference>
<keyword evidence="11 13" id="KW-0472">Membrane</keyword>